<dbReference type="PANTHER" id="PTHR31157">
    <property type="entry name" value="SCP DOMAIN-CONTAINING PROTEIN"/>
    <property type="match status" value="1"/>
</dbReference>
<dbReference type="InterPro" id="IPR035940">
    <property type="entry name" value="CAP_sf"/>
</dbReference>
<feature type="domain" description="SCP" evidence="2">
    <location>
        <begin position="70"/>
        <end position="180"/>
    </location>
</feature>
<evidence type="ECO:0000313" key="4">
    <source>
        <dbReference type="Proteomes" id="UP001597391"/>
    </source>
</evidence>
<dbReference type="Proteomes" id="UP001597391">
    <property type="component" value="Unassembled WGS sequence"/>
</dbReference>
<evidence type="ECO:0000313" key="3">
    <source>
        <dbReference type="EMBL" id="MFD2840745.1"/>
    </source>
</evidence>
<dbReference type="CDD" id="cd05379">
    <property type="entry name" value="CAP_bacterial"/>
    <property type="match status" value="1"/>
</dbReference>
<feature type="chain" id="PRO_5045930249" evidence="1">
    <location>
        <begin position="21"/>
        <end position="367"/>
    </location>
</feature>
<protein>
    <submittedName>
        <fullName evidence="3">CAP domain-containing protein</fullName>
    </submittedName>
</protein>
<comment type="caution">
    <text evidence="3">The sequence shown here is derived from an EMBL/GenBank/DDBJ whole genome shotgun (WGS) entry which is preliminary data.</text>
</comment>
<dbReference type="Pfam" id="PF00188">
    <property type="entry name" value="CAP"/>
    <property type="match status" value="1"/>
</dbReference>
<dbReference type="InterPro" id="IPR014044">
    <property type="entry name" value="CAP_dom"/>
</dbReference>
<dbReference type="PANTHER" id="PTHR31157:SF1">
    <property type="entry name" value="SCP DOMAIN-CONTAINING PROTEIN"/>
    <property type="match status" value="1"/>
</dbReference>
<dbReference type="Gene3D" id="3.40.33.10">
    <property type="entry name" value="CAP"/>
    <property type="match status" value="1"/>
</dbReference>
<keyword evidence="1" id="KW-0732">Signal</keyword>
<accession>A0ABW5XHM7</accession>
<evidence type="ECO:0000256" key="1">
    <source>
        <dbReference type="SAM" id="SignalP"/>
    </source>
</evidence>
<reference evidence="4" key="1">
    <citation type="journal article" date="2019" name="Int. J. Syst. Evol. Microbiol.">
        <title>The Global Catalogue of Microorganisms (GCM) 10K type strain sequencing project: providing services to taxonomists for standard genome sequencing and annotation.</title>
        <authorList>
            <consortium name="The Broad Institute Genomics Platform"/>
            <consortium name="The Broad Institute Genome Sequencing Center for Infectious Disease"/>
            <person name="Wu L."/>
            <person name="Ma J."/>
        </authorList>
    </citation>
    <scope>NUCLEOTIDE SEQUENCE [LARGE SCALE GENOMIC DNA]</scope>
    <source>
        <strain evidence="4">KCTC 33576</strain>
    </source>
</reference>
<dbReference type="RefSeq" id="WP_377466624.1">
    <property type="nucleotide sequence ID" value="NZ_JBHUOP010000003.1"/>
</dbReference>
<proteinExistence type="predicted"/>
<evidence type="ECO:0000259" key="2">
    <source>
        <dbReference type="Pfam" id="PF00188"/>
    </source>
</evidence>
<keyword evidence="4" id="KW-1185">Reference proteome</keyword>
<gene>
    <name evidence="3" type="ORF">ACFSYH_09190</name>
</gene>
<organism evidence="3 4">
    <name type="scientific">Populibacterium corticicola</name>
    <dbReference type="NCBI Taxonomy" id="1812826"/>
    <lineage>
        <taxon>Bacteria</taxon>
        <taxon>Bacillati</taxon>
        <taxon>Actinomycetota</taxon>
        <taxon>Actinomycetes</taxon>
        <taxon>Micrococcales</taxon>
        <taxon>Jonesiaceae</taxon>
        <taxon>Populibacterium</taxon>
    </lineage>
</organism>
<sequence length="367" mass="39549">MKKLLAVALTAGLVVTGVVAAPAQAANTTKATSSSLKTEYSKKLNSLTYPKLTKARSATDTTSESAIFTTLNKDRKRAGVSTLERNADLNKVARAWAKKMAGNATLRHNTNLTTQVPSGWRTLGENVAYNSAASNNTGIALYYQWMKSDGHRANILASTYTHVGIGVYIDDKGQHWGTQIFATYPASAAKVTGFTKNVTVTPKSTVTWKSVKVSHAAKLQRHNGKKWVNVASLKKGTHTIKIKAGATAGTSSKYRIHIPKSGQRKAATSPTVKVTAKTKAKVTGFAQVNFVKPSKTITWKSVKVSHAAKLQRHNGKKWVNVASLKKGTHTIKVKAPATKGTYKYRVFVPAKAKNTSAKSKTITVTVK</sequence>
<dbReference type="EMBL" id="JBHUOP010000003">
    <property type="protein sequence ID" value="MFD2840745.1"/>
    <property type="molecule type" value="Genomic_DNA"/>
</dbReference>
<dbReference type="SUPFAM" id="SSF55797">
    <property type="entry name" value="PR-1-like"/>
    <property type="match status" value="1"/>
</dbReference>
<feature type="signal peptide" evidence="1">
    <location>
        <begin position="1"/>
        <end position="20"/>
    </location>
</feature>
<name>A0ABW5XHM7_9MICO</name>